<dbReference type="PhylomeDB" id="A0A0D2X1H9"/>
<dbReference type="GO" id="GO:0031464">
    <property type="term" value="C:Cul4A-RING E3 ubiquitin ligase complex"/>
    <property type="evidence" value="ECO:0007669"/>
    <property type="project" value="TreeGrafter"/>
</dbReference>
<evidence type="ECO:0000256" key="2">
    <source>
        <dbReference type="ARBA" id="ARBA00022737"/>
    </source>
</evidence>
<feature type="region of interest" description="Disordered" evidence="4">
    <location>
        <begin position="1"/>
        <end position="22"/>
    </location>
</feature>
<dbReference type="GO" id="GO:0043161">
    <property type="term" value="P:proteasome-mediated ubiquitin-dependent protein catabolic process"/>
    <property type="evidence" value="ECO:0007669"/>
    <property type="project" value="TreeGrafter"/>
</dbReference>
<feature type="compositionally biased region" description="Basic and acidic residues" evidence="4">
    <location>
        <begin position="291"/>
        <end position="309"/>
    </location>
</feature>
<dbReference type="InterPro" id="IPR001680">
    <property type="entry name" value="WD40_rpt"/>
</dbReference>
<evidence type="ECO:0000313" key="5">
    <source>
        <dbReference type="EMBL" id="KJE90839.1"/>
    </source>
</evidence>
<dbReference type="InterPro" id="IPR042238">
    <property type="entry name" value="Rad28/ERCC8/Ckn1/ATCSA-1"/>
</dbReference>
<dbReference type="STRING" id="595528.A0A0D2X1H9"/>
<dbReference type="InterPro" id="IPR036322">
    <property type="entry name" value="WD40_repeat_dom_sf"/>
</dbReference>
<gene>
    <name evidence="5" type="ORF">CAOG_002082</name>
</gene>
<feature type="repeat" description="WD" evidence="3">
    <location>
        <begin position="133"/>
        <end position="169"/>
    </location>
</feature>
<reference evidence="6" key="1">
    <citation type="submission" date="2011-02" db="EMBL/GenBank/DDBJ databases">
        <title>The Genome Sequence of Capsaspora owczarzaki ATCC 30864.</title>
        <authorList>
            <person name="Russ C."/>
            <person name="Cuomo C."/>
            <person name="Burger G."/>
            <person name="Gray M.W."/>
            <person name="Holland P.W.H."/>
            <person name="King N."/>
            <person name="Lang F.B.F."/>
            <person name="Roger A.J."/>
            <person name="Ruiz-Trillo I."/>
            <person name="Young S.K."/>
            <person name="Zeng Q."/>
            <person name="Gargeya S."/>
            <person name="Alvarado L."/>
            <person name="Berlin A."/>
            <person name="Chapman S.B."/>
            <person name="Chen Z."/>
            <person name="Freedman E."/>
            <person name="Gellesch M."/>
            <person name="Goldberg J."/>
            <person name="Griggs A."/>
            <person name="Gujja S."/>
            <person name="Heilman E."/>
            <person name="Heiman D."/>
            <person name="Howarth C."/>
            <person name="Mehta T."/>
            <person name="Neiman D."/>
            <person name="Pearson M."/>
            <person name="Roberts A."/>
            <person name="Saif S."/>
            <person name="Shea T."/>
            <person name="Shenoy N."/>
            <person name="Sisk P."/>
            <person name="Stolte C."/>
            <person name="Sykes S."/>
            <person name="White J."/>
            <person name="Yandava C."/>
            <person name="Haas B."/>
            <person name="Nusbaum C."/>
            <person name="Birren B."/>
        </authorList>
    </citation>
    <scope>NUCLEOTIDE SEQUENCE</scope>
    <source>
        <strain evidence="6">ATCC 30864</strain>
    </source>
</reference>
<feature type="repeat" description="WD" evidence="3">
    <location>
        <begin position="510"/>
        <end position="542"/>
    </location>
</feature>
<evidence type="ECO:0000256" key="1">
    <source>
        <dbReference type="ARBA" id="ARBA00022574"/>
    </source>
</evidence>
<dbReference type="GO" id="GO:0004386">
    <property type="term" value="F:helicase activity"/>
    <property type="evidence" value="ECO:0007669"/>
    <property type="project" value="UniProtKB-KW"/>
</dbReference>
<dbReference type="InterPro" id="IPR015943">
    <property type="entry name" value="WD40/YVTN_repeat-like_dom_sf"/>
</dbReference>
<dbReference type="eggNOG" id="KOG4283">
    <property type="taxonomic scope" value="Eukaryota"/>
</dbReference>
<feature type="repeat" description="WD" evidence="3">
    <location>
        <begin position="412"/>
        <end position="445"/>
    </location>
</feature>
<dbReference type="Pfam" id="PF00400">
    <property type="entry name" value="WD40"/>
    <property type="match status" value="4"/>
</dbReference>
<feature type="repeat" description="WD" evidence="3">
    <location>
        <begin position="220"/>
        <end position="262"/>
    </location>
</feature>
<keyword evidence="5" id="KW-0378">Hydrolase</keyword>
<keyword evidence="5" id="KW-0347">Helicase</keyword>
<dbReference type="PROSITE" id="PS50294">
    <property type="entry name" value="WD_REPEATS_REGION"/>
    <property type="match status" value="4"/>
</dbReference>
<evidence type="ECO:0000256" key="3">
    <source>
        <dbReference type="PROSITE-ProRule" id="PRU00221"/>
    </source>
</evidence>
<dbReference type="OMA" id="RICDIRT"/>
<dbReference type="PANTHER" id="PTHR46202">
    <property type="entry name" value="DNA EXCISION REPAIR PROTEIN ERCC-8"/>
    <property type="match status" value="1"/>
</dbReference>
<keyword evidence="6" id="KW-1185">Reference proteome</keyword>
<dbReference type="FunCoup" id="A0A0D2X1H9">
    <property type="interactions" value="161"/>
</dbReference>
<proteinExistence type="predicted"/>
<dbReference type="SUPFAM" id="SSF50978">
    <property type="entry name" value="WD40 repeat-like"/>
    <property type="match status" value="1"/>
</dbReference>
<keyword evidence="5" id="KW-0067">ATP-binding</keyword>
<keyword evidence="1 3" id="KW-0853">WD repeat</keyword>
<dbReference type="InParanoid" id="A0A0D2X1H9"/>
<protein>
    <submittedName>
        <fullName evidence="5">DNA repair helicase RAD25</fullName>
    </submittedName>
</protein>
<evidence type="ECO:0000313" key="6">
    <source>
        <dbReference type="Proteomes" id="UP000008743"/>
    </source>
</evidence>
<dbReference type="GO" id="GO:0006283">
    <property type="term" value="P:transcription-coupled nucleotide-excision repair"/>
    <property type="evidence" value="ECO:0007669"/>
    <property type="project" value="InterPro"/>
</dbReference>
<dbReference type="PROSITE" id="PS00678">
    <property type="entry name" value="WD_REPEATS_1"/>
    <property type="match status" value="1"/>
</dbReference>
<dbReference type="AlphaFoldDB" id="A0A0D2X1H9"/>
<organism evidence="5 6">
    <name type="scientific">Capsaspora owczarzaki (strain ATCC 30864)</name>
    <dbReference type="NCBI Taxonomy" id="595528"/>
    <lineage>
        <taxon>Eukaryota</taxon>
        <taxon>Filasterea</taxon>
        <taxon>Capsaspora</taxon>
    </lineage>
</organism>
<sequence length="598" mass="65340">MASARAAKSKATPPTPTRTTTTTRRLLLERELNWRPPRVLYNYYTSMRASQLDLSLTTELQRVHYRGVRSLDVDPSECRYLLSGGADQRIAVFDLEPTWLDSETTPSQSQQFVGSRASATAGRSLVAPIVQQADAHEFSVDSVQWYPHDTGMFVTSSMDTKLKVWDTNTLEVGCVFQLRHNVYAHHLAPNATRHALIAAGTADQKVRLCDIRSGSFAQTLVGHRDTVYAVQWSPASEFLLATAGRDRRILFWDVRRTGVLHELDQHNHAPATSAEHTQLARQQQRLLAEEKARLKQSRDAYERALRERQSTLQSQHRPADRPGTLTPRPSSIPITSAGEIEQGSTLQQLLSETFGSASTSAAASSAASSRVAASGRGASVPQSSATAASAISSDHVPLAAGQPLSAASDGLSIAHSGAINGLLFSSDGALLYSTGTDNKVRCWDVMLGINTLVNYTKIRNQAKRGVRMALAGRAGGAGGSKSRHQELLFHPSDSEIGCYDAATGRQVKSLKAHMDVVNCCVFHPHRQELYTGSNDQQILVWSPPPPPVLDDPDSNHRQASALAHRRSELADSLTQERQRADLIFSAGLDIEDQWSDDE</sequence>
<dbReference type="Gene3D" id="2.130.10.10">
    <property type="entry name" value="YVTN repeat-like/Quinoprotein amine dehydrogenase"/>
    <property type="match status" value="2"/>
</dbReference>
<dbReference type="PANTHER" id="PTHR46202:SF1">
    <property type="entry name" value="DNA EXCISION REPAIR PROTEIN ERCC-8"/>
    <property type="match status" value="1"/>
</dbReference>
<dbReference type="InterPro" id="IPR019775">
    <property type="entry name" value="WD40_repeat_CS"/>
</dbReference>
<accession>A0A0D2X1H9</accession>
<dbReference type="RefSeq" id="XP_004348832.1">
    <property type="nucleotide sequence ID" value="XM_004348782.2"/>
</dbReference>
<keyword evidence="5" id="KW-0547">Nucleotide-binding</keyword>
<dbReference type="GO" id="GO:0000109">
    <property type="term" value="C:nucleotide-excision repair complex"/>
    <property type="evidence" value="ECO:0007669"/>
    <property type="project" value="TreeGrafter"/>
</dbReference>
<dbReference type="PROSITE" id="PS50082">
    <property type="entry name" value="WD_REPEATS_2"/>
    <property type="match status" value="4"/>
</dbReference>
<dbReference type="GO" id="GO:0000209">
    <property type="term" value="P:protein polyubiquitination"/>
    <property type="evidence" value="ECO:0007669"/>
    <property type="project" value="TreeGrafter"/>
</dbReference>
<dbReference type="Proteomes" id="UP000008743">
    <property type="component" value="Unassembled WGS sequence"/>
</dbReference>
<keyword evidence="2" id="KW-0677">Repeat</keyword>
<name>A0A0D2X1H9_CAPO3</name>
<evidence type="ECO:0000256" key="4">
    <source>
        <dbReference type="SAM" id="MobiDB-lite"/>
    </source>
</evidence>
<dbReference type="SMART" id="SM00320">
    <property type="entry name" value="WD40"/>
    <property type="match status" value="6"/>
</dbReference>
<dbReference type="EMBL" id="KE346362">
    <property type="protein sequence ID" value="KJE90839.1"/>
    <property type="molecule type" value="Genomic_DNA"/>
</dbReference>
<dbReference type="OrthoDB" id="361494at2759"/>
<feature type="region of interest" description="Disordered" evidence="4">
    <location>
        <begin position="291"/>
        <end position="335"/>
    </location>
</feature>